<dbReference type="OMA" id="KGQAYQC"/>
<dbReference type="InterPro" id="IPR050982">
    <property type="entry name" value="Auxin_biosynth/cation_transpt"/>
</dbReference>
<dbReference type="GO" id="GO:0050660">
    <property type="term" value="F:flavin adenine dinucleotide binding"/>
    <property type="evidence" value="ECO:0000318"/>
    <property type="project" value="GO_Central"/>
</dbReference>
<dbReference type="Proteomes" id="UP000008144">
    <property type="component" value="Chromosome 1"/>
</dbReference>
<name>F7ASD2_CIOIN</name>
<dbReference type="InParanoid" id="F7ASD2"/>
<dbReference type="PANTHER" id="PTHR43539:SF23">
    <property type="entry name" value="FAD-DEPENDENT OXIDOREDUCTASE DOMAIN-CONTAINING PROTEIN 2"/>
    <property type="match status" value="1"/>
</dbReference>
<dbReference type="InterPro" id="IPR036188">
    <property type="entry name" value="FAD/NAD-bd_sf"/>
</dbReference>
<dbReference type="GO" id="GO:0005788">
    <property type="term" value="C:endoplasmic reticulum lumen"/>
    <property type="evidence" value="ECO:0000318"/>
    <property type="project" value="GO_Central"/>
</dbReference>
<dbReference type="Gene3D" id="3.50.50.60">
    <property type="entry name" value="FAD/NAD(P)-binding domain"/>
    <property type="match status" value="2"/>
</dbReference>
<reference evidence="2" key="3">
    <citation type="submission" date="2025-08" db="UniProtKB">
        <authorList>
            <consortium name="Ensembl"/>
        </authorList>
    </citation>
    <scope>IDENTIFICATION</scope>
</reference>
<reference evidence="2" key="4">
    <citation type="submission" date="2025-09" db="UniProtKB">
        <authorList>
            <consortium name="Ensembl"/>
        </authorList>
    </citation>
    <scope>IDENTIFICATION</scope>
</reference>
<evidence type="ECO:0000256" key="1">
    <source>
        <dbReference type="ARBA" id="ARBA00023002"/>
    </source>
</evidence>
<dbReference type="PANTHER" id="PTHR43539">
    <property type="entry name" value="FLAVIN-BINDING MONOOXYGENASE-LIKE PROTEIN (AFU_ORTHOLOGUE AFUA_4G09220)"/>
    <property type="match status" value="1"/>
</dbReference>
<keyword evidence="1" id="KW-0560">Oxidoreductase</keyword>
<organism evidence="2 3">
    <name type="scientific">Ciona intestinalis</name>
    <name type="common">Transparent sea squirt</name>
    <name type="synonym">Ascidia intestinalis</name>
    <dbReference type="NCBI Taxonomy" id="7719"/>
    <lineage>
        <taxon>Eukaryota</taxon>
        <taxon>Metazoa</taxon>
        <taxon>Chordata</taxon>
        <taxon>Tunicata</taxon>
        <taxon>Ascidiacea</taxon>
        <taxon>Phlebobranchia</taxon>
        <taxon>Cionidae</taxon>
        <taxon>Ciona</taxon>
    </lineage>
</organism>
<dbReference type="Pfam" id="PF13738">
    <property type="entry name" value="Pyr_redox_3"/>
    <property type="match status" value="1"/>
</dbReference>
<dbReference type="GO" id="GO:0004497">
    <property type="term" value="F:monooxygenase activity"/>
    <property type="evidence" value="ECO:0000318"/>
    <property type="project" value="GO_Central"/>
</dbReference>
<accession>F7ASD2</accession>
<dbReference type="GO" id="GO:0036503">
    <property type="term" value="P:ERAD pathway"/>
    <property type="evidence" value="ECO:0000318"/>
    <property type="project" value="GO_Central"/>
</dbReference>
<dbReference type="PRINTS" id="PR00368">
    <property type="entry name" value="FADPNR"/>
</dbReference>
<dbReference type="HOGENOM" id="CLU_014290_1_0_1"/>
<evidence type="ECO:0000313" key="3">
    <source>
        <dbReference type="Proteomes" id="UP000008144"/>
    </source>
</evidence>
<protein>
    <submittedName>
        <fullName evidence="2">Uncharacterized protein</fullName>
    </submittedName>
</protein>
<sequence>MLNTETPNYKEYCVIGAGPGGLQIAYFLENAGRDYLVFEKGYGAGTFYLKYPIHRQLISINKRNTGKTNKEFNFRHDWNSLVSHDESLQITKYSEEFFPPADVLVQYLNDYATKLNLKVQYNSTMHDILKRKDGLFQMWDQHNNAYTCKYMIIATGIAKPNRPDFPGHELMTGYEDLPLNRSEYEKQSVLIIGRGNAAHETAQHIMGHTNLIHMMSRSTTRLSWATHYVGDLRALNNGILDTYQLKSLDGLFEGDVRQLVLVRSPVDGRLYIEVTNTSQSTPGKPNLPPIDNDATREGYDRVISCMGFKFDFSIFHPSLKVKAAGKARKSKYPKVSYMYEAIGVRELYFAGTNTHSLDWRKSAGGFIHGYRYTVRTLHRIMEWKHHGVQWPAVKFSNPLDLVPHMLKRINEASDIYQMFSVLCEIVIFGEDNLSSTYLEAFPCGLISRLEIVSGHKVPGAVMVVGMEYGKNFSGAGKDPFHENRVNGEASQAHLSNFLHPVVYYYKRLPTDQEYIQKHKKWILPVPDRNFHIVEDFTTKFDGYNTHVLTLRRFIEDTLKTDSRHWFADHCLTLSLTSTKLPIGCNLTSIDGSSSLAALSQMLKSNTIPAKFLPYESLKY</sequence>
<keyword evidence="3" id="KW-1185">Reference proteome</keyword>
<evidence type="ECO:0000313" key="2">
    <source>
        <dbReference type="Ensembl" id="ENSCINP00000013723.3"/>
    </source>
</evidence>
<reference evidence="3" key="1">
    <citation type="journal article" date="2002" name="Science">
        <title>The draft genome of Ciona intestinalis: insights into chordate and vertebrate origins.</title>
        <authorList>
            <person name="Dehal P."/>
            <person name="Satou Y."/>
            <person name="Campbell R.K."/>
            <person name="Chapman J."/>
            <person name="Degnan B."/>
            <person name="De Tomaso A."/>
            <person name="Davidson B."/>
            <person name="Di Gregorio A."/>
            <person name="Gelpke M."/>
            <person name="Goodstein D.M."/>
            <person name="Harafuji N."/>
            <person name="Hastings K.E."/>
            <person name="Ho I."/>
            <person name="Hotta K."/>
            <person name="Huang W."/>
            <person name="Kawashima T."/>
            <person name="Lemaire P."/>
            <person name="Martinez D."/>
            <person name="Meinertzhagen I.A."/>
            <person name="Necula S."/>
            <person name="Nonaka M."/>
            <person name="Putnam N."/>
            <person name="Rash S."/>
            <person name="Saiga H."/>
            <person name="Satake M."/>
            <person name="Terry A."/>
            <person name="Yamada L."/>
            <person name="Wang H.G."/>
            <person name="Awazu S."/>
            <person name="Azumi K."/>
            <person name="Boore J."/>
            <person name="Branno M."/>
            <person name="Chin-Bow S."/>
            <person name="DeSantis R."/>
            <person name="Doyle S."/>
            <person name="Francino P."/>
            <person name="Keys D.N."/>
            <person name="Haga S."/>
            <person name="Hayashi H."/>
            <person name="Hino K."/>
            <person name="Imai K.S."/>
            <person name="Inaba K."/>
            <person name="Kano S."/>
            <person name="Kobayashi K."/>
            <person name="Kobayashi M."/>
            <person name="Lee B.I."/>
            <person name="Makabe K.W."/>
            <person name="Manohar C."/>
            <person name="Matassi G."/>
            <person name="Medina M."/>
            <person name="Mochizuki Y."/>
            <person name="Mount S."/>
            <person name="Morishita T."/>
            <person name="Miura S."/>
            <person name="Nakayama A."/>
            <person name="Nishizaka S."/>
            <person name="Nomoto H."/>
            <person name="Ohta F."/>
            <person name="Oishi K."/>
            <person name="Rigoutsos I."/>
            <person name="Sano M."/>
            <person name="Sasaki A."/>
            <person name="Sasakura Y."/>
            <person name="Shoguchi E."/>
            <person name="Shin-i T."/>
            <person name="Spagnuolo A."/>
            <person name="Stainier D."/>
            <person name="Suzuki M.M."/>
            <person name="Tassy O."/>
            <person name="Takatori N."/>
            <person name="Tokuoka M."/>
            <person name="Yagi K."/>
            <person name="Yoshizaki F."/>
            <person name="Wada S."/>
            <person name="Zhang C."/>
            <person name="Hyatt P.D."/>
            <person name="Larimer F."/>
            <person name="Detter C."/>
            <person name="Doggett N."/>
            <person name="Glavina T."/>
            <person name="Hawkins T."/>
            <person name="Richardson P."/>
            <person name="Lucas S."/>
            <person name="Kohara Y."/>
            <person name="Levine M."/>
            <person name="Satoh N."/>
            <person name="Rokhsar D.S."/>
        </authorList>
    </citation>
    <scope>NUCLEOTIDE SEQUENCE [LARGE SCALE GENOMIC DNA]</scope>
</reference>
<dbReference type="Ensembl" id="ENSCINT00000013723.3">
    <property type="protein sequence ID" value="ENSCINP00000013723.3"/>
    <property type="gene ID" value="ENSCING00000006688.3"/>
</dbReference>
<reference evidence="2" key="2">
    <citation type="journal article" date="2008" name="Genome Biol.">
        <title>Improved genome assembly and evidence-based global gene model set for the chordate Ciona intestinalis: new insight into intron and operon populations.</title>
        <authorList>
            <person name="Satou Y."/>
            <person name="Mineta K."/>
            <person name="Ogasawara M."/>
            <person name="Sasakura Y."/>
            <person name="Shoguchi E."/>
            <person name="Ueno K."/>
            <person name="Yamada L."/>
            <person name="Matsumoto J."/>
            <person name="Wasserscheid J."/>
            <person name="Dewar K."/>
            <person name="Wiley G.B."/>
            <person name="Macmil S.L."/>
            <person name="Roe B.A."/>
            <person name="Zeller R.W."/>
            <person name="Hastings K.E."/>
            <person name="Lemaire P."/>
            <person name="Lindquist E."/>
            <person name="Endo T."/>
            <person name="Hotta K."/>
            <person name="Inaba K."/>
        </authorList>
    </citation>
    <scope>NUCLEOTIDE SEQUENCE [LARGE SCALE GENOMIC DNA]</scope>
    <source>
        <strain evidence="2">wild type</strain>
    </source>
</reference>
<dbReference type="FunFam" id="3.50.50.60:FF:000521">
    <property type="entry name" value="FAD dependent oxidoreductase domain containing 2"/>
    <property type="match status" value="1"/>
</dbReference>
<proteinExistence type="predicted"/>
<dbReference type="AlphaFoldDB" id="F7ASD2"/>
<dbReference type="SUPFAM" id="SSF51905">
    <property type="entry name" value="FAD/NAD(P)-binding domain"/>
    <property type="match status" value="1"/>
</dbReference>
<dbReference type="EMBL" id="EAAA01000410">
    <property type="status" value="NOT_ANNOTATED_CDS"/>
    <property type="molecule type" value="Genomic_DNA"/>
</dbReference>
<dbReference type="GeneTree" id="ENSGT00640000091519"/>